<evidence type="ECO:0000313" key="2">
    <source>
        <dbReference type="Proteomes" id="UP000602395"/>
    </source>
</evidence>
<evidence type="ECO:0000313" key="1">
    <source>
        <dbReference type="EMBL" id="MBD1318533.1"/>
    </source>
</evidence>
<sequence length="318" mass="33813">MTTLAQLFDIGYGNKLDMNKMVAATRADGVAFVGRIGGLNGKSGVAGFVKRIPGVEPYPAGSLTVALGGSRLLSAYVQQMPFYTAQNVAVLRPKNSMMTLKERLYYAMCIRANAFRYSAFGREANRTLGTLVVPDEIPRWVGQASMPSLSLDEVADMGLVTGAYIGSYDGLVPVSELFEIDGGHALTLSKLTPVAAPDGVNFVSRKAKDNGIAGRVAVPQGVTPAKAGTLSVALGATPLATFLHNEPYVTAFHVAVLTPKLAMSTGELLWWKLAIEANKYRYSYGRQANRTLAALLVPAAPPPFVAEVLTKRASSARS</sequence>
<dbReference type="RefSeq" id="WP_190265669.1">
    <property type="nucleotide sequence ID" value="NZ_BAABAD010000003.1"/>
</dbReference>
<keyword evidence="1" id="KW-0255">Endonuclease</keyword>
<gene>
    <name evidence="1" type="ORF">IDF66_02960</name>
</gene>
<dbReference type="GO" id="GO:0004519">
    <property type="term" value="F:endonuclease activity"/>
    <property type="evidence" value="ECO:0007669"/>
    <property type="project" value="UniProtKB-KW"/>
</dbReference>
<comment type="caution">
    <text evidence="1">The sequence shown here is derived from an EMBL/GenBank/DDBJ whole genome shotgun (WGS) entry which is preliminary data.</text>
</comment>
<dbReference type="EMBL" id="JACWMS010000001">
    <property type="protein sequence ID" value="MBD1318533.1"/>
    <property type="molecule type" value="Genomic_DNA"/>
</dbReference>
<organism evidence="1 2">
    <name type="scientific">Gordonia hankookensis</name>
    <dbReference type="NCBI Taxonomy" id="589403"/>
    <lineage>
        <taxon>Bacteria</taxon>
        <taxon>Bacillati</taxon>
        <taxon>Actinomycetota</taxon>
        <taxon>Actinomycetes</taxon>
        <taxon>Mycobacteriales</taxon>
        <taxon>Gordoniaceae</taxon>
        <taxon>Gordonia</taxon>
    </lineage>
</organism>
<keyword evidence="1" id="KW-0540">Nuclease</keyword>
<accession>A0ABR7W6U0</accession>
<keyword evidence="1" id="KW-0378">Hydrolase</keyword>
<dbReference type="Proteomes" id="UP000602395">
    <property type="component" value="Unassembled WGS sequence"/>
</dbReference>
<proteinExistence type="predicted"/>
<dbReference type="SUPFAM" id="SSF116734">
    <property type="entry name" value="DNA methylase specificity domain"/>
    <property type="match status" value="1"/>
</dbReference>
<keyword evidence="2" id="KW-1185">Reference proteome</keyword>
<protein>
    <submittedName>
        <fullName evidence="1">Restriction endonuclease subunit S</fullName>
    </submittedName>
</protein>
<reference evidence="1 2" key="1">
    <citation type="submission" date="2020-09" db="EMBL/GenBank/DDBJ databases">
        <title>Novel species in genus Gordonia.</title>
        <authorList>
            <person name="Zhang G."/>
        </authorList>
    </citation>
    <scope>NUCLEOTIDE SEQUENCE [LARGE SCALE GENOMIC DNA]</scope>
    <source>
        <strain evidence="1 2">ON-33</strain>
    </source>
</reference>
<name>A0ABR7W6U0_9ACTN</name>